<dbReference type="AlphaFoldDB" id="A0A8J2VGK0"/>
<feature type="transmembrane region" description="Helical" evidence="1">
    <location>
        <begin position="6"/>
        <end position="26"/>
    </location>
</feature>
<feature type="transmembrane region" description="Helical" evidence="1">
    <location>
        <begin position="63"/>
        <end position="81"/>
    </location>
</feature>
<organism evidence="2 3">
    <name type="scientific">Marinithermofilum abyssi</name>
    <dbReference type="NCBI Taxonomy" id="1571185"/>
    <lineage>
        <taxon>Bacteria</taxon>
        <taxon>Bacillati</taxon>
        <taxon>Bacillota</taxon>
        <taxon>Bacilli</taxon>
        <taxon>Bacillales</taxon>
        <taxon>Thermoactinomycetaceae</taxon>
        <taxon>Marinithermofilum</taxon>
    </lineage>
</organism>
<sequence length="82" mass="9410">MYVIRWSVILVLSSLALMWLSVVIGWYQPSSWQYSIRVLGGVYFFLAIAASGVITHQSYPKDWAFIFLSVTITLFGISLFFH</sequence>
<evidence type="ECO:0000313" key="3">
    <source>
        <dbReference type="Proteomes" id="UP000625210"/>
    </source>
</evidence>
<evidence type="ECO:0000313" key="2">
    <source>
        <dbReference type="EMBL" id="GGE09794.1"/>
    </source>
</evidence>
<reference evidence="2" key="1">
    <citation type="journal article" date="2014" name="Int. J. Syst. Evol. Microbiol.">
        <title>Complete genome sequence of Corynebacterium casei LMG S-19264T (=DSM 44701T), isolated from a smear-ripened cheese.</title>
        <authorList>
            <consortium name="US DOE Joint Genome Institute (JGI-PGF)"/>
            <person name="Walter F."/>
            <person name="Albersmeier A."/>
            <person name="Kalinowski J."/>
            <person name="Ruckert C."/>
        </authorList>
    </citation>
    <scope>NUCLEOTIDE SEQUENCE</scope>
    <source>
        <strain evidence="2">CGMCC 1.15179</strain>
    </source>
</reference>
<comment type="caution">
    <text evidence="2">The sequence shown here is derived from an EMBL/GenBank/DDBJ whole genome shotgun (WGS) entry which is preliminary data.</text>
</comment>
<reference evidence="2" key="2">
    <citation type="submission" date="2020-09" db="EMBL/GenBank/DDBJ databases">
        <authorList>
            <person name="Sun Q."/>
            <person name="Zhou Y."/>
        </authorList>
    </citation>
    <scope>NUCLEOTIDE SEQUENCE</scope>
    <source>
        <strain evidence="2">CGMCC 1.15179</strain>
    </source>
</reference>
<name>A0A8J2VGK0_9BACL</name>
<protein>
    <submittedName>
        <fullName evidence="2">Uncharacterized protein</fullName>
    </submittedName>
</protein>
<evidence type="ECO:0000256" key="1">
    <source>
        <dbReference type="SAM" id="Phobius"/>
    </source>
</evidence>
<keyword evidence="1" id="KW-0472">Membrane</keyword>
<gene>
    <name evidence="2" type="ORF">GCM10011571_08890</name>
</gene>
<feature type="transmembrane region" description="Helical" evidence="1">
    <location>
        <begin position="38"/>
        <end position="57"/>
    </location>
</feature>
<keyword evidence="1" id="KW-0812">Transmembrane</keyword>
<keyword evidence="1" id="KW-1133">Transmembrane helix</keyword>
<proteinExistence type="predicted"/>
<accession>A0A8J2VGK0</accession>
<dbReference type="Proteomes" id="UP000625210">
    <property type="component" value="Unassembled WGS sequence"/>
</dbReference>
<dbReference type="EMBL" id="BMHQ01000002">
    <property type="protein sequence ID" value="GGE09794.1"/>
    <property type="molecule type" value="Genomic_DNA"/>
</dbReference>
<dbReference type="RefSeq" id="WP_188646667.1">
    <property type="nucleotide sequence ID" value="NZ_BMHQ01000002.1"/>
</dbReference>
<keyword evidence="3" id="KW-1185">Reference proteome</keyword>